<evidence type="ECO:0000313" key="4">
    <source>
        <dbReference type="EMBL" id="KAG2374510.1"/>
    </source>
</evidence>
<dbReference type="PANTHER" id="PTHR43215:SF14">
    <property type="entry name" value="RADIAL SPOKE HEAD 1 HOMOLOG"/>
    <property type="match status" value="1"/>
</dbReference>
<evidence type="ECO:0000259" key="3">
    <source>
        <dbReference type="PROSITE" id="PS50238"/>
    </source>
</evidence>
<feature type="compositionally biased region" description="Low complexity" evidence="2">
    <location>
        <begin position="335"/>
        <end position="348"/>
    </location>
</feature>
<dbReference type="RefSeq" id="XP_044543684.1">
    <property type="nucleotide sequence ID" value="XM_044686377.1"/>
</dbReference>
<feature type="region of interest" description="Disordered" evidence="2">
    <location>
        <begin position="323"/>
        <end position="350"/>
    </location>
</feature>
<dbReference type="Pfam" id="PF00620">
    <property type="entry name" value="RhoGAP"/>
    <property type="match status" value="1"/>
</dbReference>
<dbReference type="CDD" id="cd00159">
    <property type="entry name" value="RhoGAP"/>
    <property type="match status" value="1"/>
</dbReference>
<dbReference type="PROSITE" id="PS50238">
    <property type="entry name" value="RHOGAP"/>
    <property type="match status" value="1"/>
</dbReference>
<comment type="caution">
    <text evidence="4">The sequence shown here is derived from an EMBL/GenBank/DDBJ whole genome shotgun (WGS) entry which is preliminary data.</text>
</comment>
<dbReference type="InterPro" id="IPR003409">
    <property type="entry name" value="MORN"/>
</dbReference>
<sequence>MKRLFSKIKLEPGRASVALFKTDSTASLTEKNRKTGMFDTLQQMIKEHDEQKLAAASTVWGHFPSNPEDIPEFLFCAMDYLERNGLETVGIFRHSTSKSREDKVMHEIDEKFRAGGAKNATINFDEYHDIHLAASLIKVYLRKLNEPLLTNKLYESFLATSKMTSPRCSDAGESANLSATEIEEAENNRRIRLLQQVVSLLPNANYCLLKRLCLFLNKITKYQAQNLMSPENIAIVFQPNVLYLKDQDPMLTIRDISNATNVIKSLIVFAPEIFGEQEQATPRHRLTTETSDSVSSTLDTSSLVSEILSSTTEATNTAASLHIVTSPLTSPRNPSSNGESTTSTSTATVPSIALQRTPSSSAMHLDVSACGGDQTPEILQEGQPFYKGETNSKGEKHGYGILMFHDGSVFEGNFVDDKKEGHGKMVWADGSKYEGEFSNDVISGRGTYKYASGDYYDGHFVNGVREGKGKIKFASNQSHYDGEWLQDKRHGFGKQSYANGDVYEGEWKQDFSSGYGTFTSTGYTYEGYWKSGKFDGKGKFVLLIDALRREILEGEWVDGQLHGELNYTDGEGRKFLQIYEKGELVKNERLIDEKEQRVLDLVQKLMLEPIKSHPQIKSILEKQVIQNNDVSSPVIPHPTPGDVATDHQHEHDKLRNALYKVLTTPETTIVFDLLCSLVELIPSTFSTTATMAANNIELAQELM</sequence>
<evidence type="ECO:0000256" key="2">
    <source>
        <dbReference type="SAM" id="MobiDB-lite"/>
    </source>
</evidence>
<dbReference type="AlphaFoldDB" id="A0AA88KD87"/>
<dbReference type="PANTHER" id="PTHR43215">
    <property type="entry name" value="RADIAL SPOKE HEAD 1 HOMOLOG"/>
    <property type="match status" value="1"/>
</dbReference>
<proteinExistence type="predicted"/>
<dbReference type="SMART" id="SM00324">
    <property type="entry name" value="RhoGAP"/>
    <property type="match status" value="1"/>
</dbReference>
<dbReference type="SUPFAM" id="SSF82185">
    <property type="entry name" value="Histone H3 K4-specific methyltransferase SET7/9 N-terminal domain"/>
    <property type="match status" value="2"/>
</dbReference>
<dbReference type="SMART" id="SM00698">
    <property type="entry name" value="MORN"/>
    <property type="match status" value="7"/>
</dbReference>
<dbReference type="InterPro" id="IPR000198">
    <property type="entry name" value="RhoGAP_dom"/>
</dbReference>
<dbReference type="GeneID" id="68103248"/>
<dbReference type="SUPFAM" id="SSF48350">
    <property type="entry name" value="GTPase activation domain, GAP"/>
    <property type="match status" value="1"/>
</dbReference>
<dbReference type="Proteomes" id="UP000816034">
    <property type="component" value="Unassembled WGS sequence"/>
</dbReference>
<protein>
    <recommendedName>
        <fullName evidence="3">Rho-GAP domain-containing protein</fullName>
    </recommendedName>
</protein>
<dbReference type="Pfam" id="PF02493">
    <property type="entry name" value="MORN"/>
    <property type="match status" value="8"/>
</dbReference>
<keyword evidence="1" id="KW-0677">Repeat</keyword>
<dbReference type="EMBL" id="PYSW02000045">
    <property type="protein sequence ID" value="KAG2374510.1"/>
    <property type="molecule type" value="Genomic_DNA"/>
</dbReference>
<dbReference type="Gene3D" id="2.20.110.10">
    <property type="entry name" value="Histone H3 K4-specific methyltransferase SET7/9 N-terminal domain"/>
    <property type="match status" value="3"/>
</dbReference>
<feature type="domain" description="Rho-GAP" evidence="3">
    <location>
        <begin position="51"/>
        <end position="274"/>
    </location>
</feature>
<dbReference type="Gene3D" id="1.10.555.10">
    <property type="entry name" value="Rho GTPase activation protein"/>
    <property type="match status" value="1"/>
</dbReference>
<reference evidence="4 5" key="1">
    <citation type="journal article" date="2018" name="BMC Genomics">
        <title>The genome of Naegleria lovaniensis, the basis for a comparative approach to unravel pathogenicity factors of the human pathogenic amoeba N. fowleri.</title>
        <authorList>
            <person name="Liechti N."/>
            <person name="Schurch N."/>
            <person name="Bruggmann R."/>
            <person name="Wittwer M."/>
        </authorList>
    </citation>
    <scope>NUCLEOTIDE SEQUENCE [LARGE SCALE GENOMIC DNA]</scope>
    <source>
        <strain evidence="4 5">ATCC 30569</strain>
    </source>
</reference>
<evidence type="ECO:0000256" key="1">
    <source>
        <dbReference type="ARBA" id="ARBA00022737"/>
    </source>
</evidence>
<dbReference type="InterPro" id="IPR008936">
    <property type="entry name" value="Rho_GTPase_activation_prot"/>
</dbReference>
<gene>
    <name evidence="4" type="ORF">C9374_010794</name>
</gene>
<evidence type="ECO:0000313" key="5">
    <source>
        <dbReference type="Proteomes" id="UP000816034"/>
    </source>
</evidence>
<organism evidence="4 5">
    <name type="scientific">Naegleria lovaniensis</name>
    <name type="common">Amoeba</name>
    <dbReference type="NCBI Taxonomy" id="51637"/>
    <lineage>
        <taxon>Eukaryota</taxon>
        <taxon>Discoba</taxon>
        <taxon>Heterolobosea</taxon>
        <taxon>Tetramitia</taxon>
        <taxon>Eutetramitia</taxon>
        <taxon>Vahlkampfiidae</taxon>
        <taxon>Naegleria</taxon>
    </lineage>
</organism>
<keyword evidence="5" id="KW-1185">Reference proteome</keyword>
<dbReference type="GO" id="GO:0007165">
    <property type="term" value="P:signal transduction"/>
    <property type="evidence" value="ECO:0007669"/>
    <property type="project" value="InterPro"/>
</dbReference>
<accession>A0AA88KD87</accession>
<name>A0AA88KD87_NAELO</name>